<dbReference type="GO" id="GO:0005794">
    <property type="term" value="C:Golgi apparatus"/>
    <property type="evidence" value="ECO:0007669"/>
    <property type="project" value="TreeGrafter"/>
</dbReference>
<feature type="transmembrane region" description="Helical" evidence="2">
    <location>
        <begin position="237"/>
        <end position="260"/>
    </location>
</feature>
<evidence type="ECO:0008006" key="5">
    <source>
        <dbReference type="Google" id="ProtNLM"/>
    </source>
</evidence>
<feature type="compositionally biased region" description="Low complexity" evidence="1">
    <location>
        <begin position="51"/>
        <end position="63"/>
    </location>
</feature>
<dbReference type="EMBL" id="KQ965752">
    <property type="protein sequence ID" value="KXS16502.1"/>
    <property type="molecule type" value="Genomic_DNA"/>
</dbReference>
<feature type="transmembrane region" description="Helical" evidence="2">
    <location>
        <begin position="431"/>
        <end position="455"/>
    </location>
</feature>
<evidence type="ECO:0000313" key="3">
    <source>
        <dbReference type="EMBL" id="KXS16502.1"/>
    </source>
</evidence>
<keyword evidence="4" id="KW-1185">Reference proteome</keyword>
<dbReference type="PANTHER" id="PTHR34391">
    <property type="entry name" value="UPF0658 GOLGI APPARATUS MEMBRANE PROTEIN C1952.10C-RELATED"/>
    <property type="match status" value="1"/>
</dbReference>
<feature type="compositionally biased region" description="Polar residues" evidence="1">
    <location>
        <begin position="103"/>
        <end position="117"/>
    </location>
</feature>
<evidence type="ECO:0000313" key="4">
    <source>
        <dbReference type="Proteomes" id="UP000070544"/>
    </source>
</evidence>
<dbReference type="InterPro" id="IPR040410">
    <property type="entry name" value="UPF0658_Golgi"/>
</dbReference>
<dbReference type="PANTHER" id="PTHR34391:SF2">
    <property type="entry name" value="TRP C-TERMINAL DOMAIN-CONTAINING PROTEIN"/>
    <property type="match status" value="1"/>
</dbReference>
<dbReference type="Proteomes" id="UP000070544">
    <property type="component" value="Unassembled WGS sequence"/>
</dbReference>
<accession>A0A139AI69</accession>
<feature type="transmembrane region" description="Helical" evidence="2">
    <location>
        <begin position="272"/>
        <end position="290"/>
    </location>
</feature>
<feature type="compositionally biased region" description="Polar residues" evidence="1">
    <location>
        <begin position="69"/>
        <end position="89"/>
    </location>
</feature>
<reference evidence="3 4" key="1">
    <citation type="journal article" date="2015" name="Genome Biol. Evol.">
        <title>Phylogenomic analyses indicate that early fungi evolved digesting cell walls of algal ancestors of land plants.</title>
        <authorList>
            <person name="Chang Y."/>
            <person name="Wang S."/>
            <person name="Sekimoto S."/>
            <person name="Aerts A.L."/>
            <person name="Choi C."/>
            <person name="Clum A."/>
            <person name="LaButti K.M."/>
            <person name="Lindquist E.A."/>
            <person name="Yee Ngan C."/>
            <person name="Ohm R.A."/>
            <person name="Salamov A.A."/>
            <person name="Grigoriev I.V."/>
            <person name="Spatafora J.W."/>
            <person name="Berbee M.L."/>
        </authorList>
    </citation>
    <scope>NUCLEOTIDE SEQUENCE [LARGE SCALE GENOMIC DNA]</scope>
    <source>
        <strain evidence="3 4">JEL478</strain>
    </source>
</reference>
<feature type="transmembrane region" description="Helical" evidence="2">
    <location>
        <begin position="327"/>
        <end position="349"/>
    </location>
</feature>
<feature type="region of interest" description="Disordered" evidence="1">
    <location>
        <begin position="47"/>
        <end position="137"/>
    </location>
</feature>
<keyword evidence="2" id="KW-0812">Transmembrane</keyword>
<sequence length="519" mass="56780">MAGHPDAADSDATPDILSSRYNTISEASQFATLGSLPEFGTNLEGISSLVNTSTQNRNRQNSSSDRRPTSPNSTTTALNASPSTLTRSEITFAPSPVGRSDDGQQSTSAGRTANSKSPPLAQTFRSGGVSSGGRRASAPSVLDFDEDLAPGDIFGFGSSLRKRPQKSSTDKAPSARTGLLKDEIIPRTTRWALMSGISLAILQTLCTTVFASAVTATLGTLERIILKNSSNIPEYEYLPSLTLLLFSCLGVSLFRFWIYLSAISTGNQFEMIGHALLVLASIVLSALVTVHEISIHADYERTFPDLPIQILNDRVRNITIVNSVVDVAAGVAWILIDLRLYFHLGWRIYWRYGADPKSKLRHSFIHVFQVLLKLTSLVLVLNVFYFYILVYISGVFFLHPSTSGMYLFIFVTGAAVVYVVGSIAGTQYSPAYMIFFCLATCVEIIPLVQCAFSLFDFVNESPTSLRQKALPFIVIPQILAVVFMLAMVVIGGINTRLFFKYPHAGPKERHLSNVEWTLA</sequence>
<keyword evidence="2" id="KW-0472">Membrane</keyword>
<evidence type="ECO:0000256" key="1">
    <source>
        <dbReference type="SAM" id="MobiDB-lite"/>
    </source>
</evidence>
<feature type="transmembrane region" description="Helical" evidence="2">
    <location>
        <begin position="370"/>
        <end position="398"/>
    </location>
</feature>
<feature type="compositionally biased region" description="Low complexity" evidence="1">
    <location>
        <begin position="125"/>
        <end position="137"/>
    </location>
</feature>
<proteinExistence type="predicted"/>
<feature type="transmembrane region" description="Helical" evidence="2">
    <location>
        <begin position="404"/>
        <end position="424"/>
    </location>
</feature>
<feature type="transmembrane region" description="Helical" evidence="2">
    <location>
        <begin position="475"/>
        <end position="499"/>
    </location>
</feature>
<evidence type="ECO:0000256" key="2">
    <source>
        <dbReference type="SAM" id="Phobius"/>
    </source>
</evidence>
<organism evidence="3 4">
    <name type="scientific">Gonapodya prolifera (strain JEL478)</name>
    <name type="common">Monoblepharis prolifera</name>
    <dbReference type="NCBI Taxonomy" id="1344416"/>
    <lineage>
        <taxon>Eukaryota</taxon>
        <taxon>Fungi</taxon>
        <taxon>Fungi incertae sedis</taxon>
        <taxon>Chytridiomycota</taxon>
        <taxon>Chytridiomycota incertae sedis</taxon>
        <taxon>Monoblepharidomycetes</taxon>
        <taxon>Monoblepharidales</taxon>
        <taxon>Gonapodyaceae</taxon>
        <taxon>Gonapodya</taxon>
    </lineage>
</organism>
<protein>
    <recommendedName>
        <fullName evidence="5">Transmembrane protein</fullName>
    </recommendedName>
</protein>
<name>A0A139AI69_GONPJ</name>
<feature type="transmembrane region" description="Helical" evidence="2">
    <location>
        <begin position="191"/>
        <end position="217"/>
    </location>
</feature>
<gene>
    <name evidence="3" type="ORF">M427DRAFT_134108</name>
</gene>
<dbReference type="AlphaFoldDB" id="A0A139AI69"/>
<keyword evidence="2" id="KW-1133">Transmembrane helix</keyword>